<evidence type="ECO:0000313" key="4">
    <source>
        <dbReference type="Proteomes" id="UP000502248"/>
    </source>
</evidence>
<dbReference type="RefSeq" id="WP_169282523.1">
    <property type="nucleotide sequence ID" value="NZ_CP051680.1"/>
</dbReference>
<dbReference type="AlphaFoldDB" id="A0A7Z2VNE4"/>
<dbReference type="GO" id="GO:0016798">
    <property type="term" value="F:hydrolase activity, acting on glycosyl bonds"/>
    <property type="evidence" value="ECO:0007669"/>
    <property type="project" value="InterPro"/>
</dbReference>
<proteinExistence type="predicted"/>
<dbReference type="KEGG" id="cheb:HH215_25975"/>
<keyword evidence="4" id="KW-1185">Reference proteome</keyword>
<protein>
    <recommendedName>
        <fullName evidence="2">CBM-cenC domain-containing protein</fullName>
    </recommendedName>
</protein>
<dbReference type="InterPro" id="IPR003305">
    <property type="entry name" value="CenC_carb-bd"/>
</dbReference>
<dbReference type="EMBL" id="CP051680">
    <property type="protein sequence ID" value="QJD86274.1"/>
    <property type="molecule type" value="Genomic_DNA"/>
</dbReference>
<organism evidence="3 4">
    <name type="scientific">Cohnella herbarum</name>
    <dbReference type="NCBI Taxonomy" id="2728023"/>
    <lineage>
        <taxon>Bacteria</taxon>
        <taxon>Bacillati</taxon>
        <taxon>Bacillota</taxon>
        <taxon>Bacilli</taxon>
        <taxon>Bacillales</taxon>
        <taxon>Paenibacillaceae</taxon>
        <taxon>Cohnella</taxon>
    </lineage>
</organism>
<accession>A0A7Z2VNE4</accession>
<evidence type="ECO:0000313" key="3">
    <source>
        <dbReference type="EMBL" id="QJD86274.1"/>
    </source>
</evidence>
<evidence type="ECO:0000259" key="2">
    <source>
        <dbReference type="Pfam" id="PF02018"/>
    </source>
</evidence>
<name>A0A7Z2VNE4_9BACL</name>
<dbReference type="SUPFAM" id="SSF49785">
    <property type="entry name" value="Galactose-binding domain-like"/>
    <property type="match status" value="1"/>
</dbReference>
<dbReference type="Pfam" id="PF02018">
    <property type="entry name" value="CBM_4_9"/>
    <property type="match status" value="1"/>
</dbReference>
<dbReference type="Proteomes" id="UP000502248">
    <property type="component" value="Chromosome"/>
</dbReference>
<evidence type="ECO:0000256" key="1">
    <source>
        <dbReference type="ARBA" id="ARBA00022801"/>
    </source>
</evidence>
<dbReference type="Gene3D" id="2.60.120.260">
    <property type="entry name" value="Galactose-binding domain-like"/>
    <property type="match status" value="1"/>
</dbReference>
<sequence length="701" mass="73995">MEAVQIRLLFQKKSLKLAMIVMTAILCMLPSFPQRIHATGTTYYVSSSGGNDSNDGLSSATPWRTLTKISSITFNPGDTILLKAGDQWTGEILYPHGEGTSTNWITVSSYGTGAKPKLLPGASTNWAIYINKYGGWKFVGLEIGNARNGIVYMNDDTSSAQRDGLWIEDCSFHDLKDGPVYPAPLLLPFLNYSQAIMILNNEGVPLLKNVTIKDSDFLNNDSPFWIDFVENLTVDNVETKNSLIMGPVLYGVENGVVQNSRFLNNSITKGMYWGTAGFTLRHCVNVVVQDSEIAFTYRPNGQPDGVGFDFEGGNVNSSAVRLNIHDNAGSAFLIYNNSGETNPGTSILDITATNNGTQDPVNLPAFIRSYGNPNNAGTISGNTVTKIHSAQRLNYVNGIGLTETWPAGYAVSNNSMYVSSPAGIVGNPGFESGVANPWTGSGTANVTASNVHSGSYAAQVGGAGSAFEQAIAVSPNTTYAMSGFAKVAASGEQVSIGVKNHGGAQQAVPLSSTSYAKGSLTFTTGPTNTTATIFLSKDSGTGNAFGDDFSVVPLSTNHIGLDTPGSHTEVVANNYFVATKATAGANMDVTKLQLYVLSGATGNVKMGIYSDNAGSPGAKLAETTAITLANGWNTGLIPTTSLTSGTSYWLVYDLSSKGSVITYNPSSYELKYAPYAYSSALPSSAPTSMIYGGGTYAFYAS</sequence>
<reference evidence="3 4" key="1">
    <citation type="submission" date="2020-04" db="EMBL/GenBank/DDBJ databases">
        <title>Genome sequencing of novel species.</title>
        <authorList>
            <person name="Heo J."/>
            <person name="Kim S.-J."/>
            <person name="Kim J.-S."/>
            <person name="Hong S.-B."/>
            <person name="Kwon S.-W."/>
        </authorList>
    </citation>
    <scope>NUCLEOTIDE SEQUENCE [LARGE SCALE GENOMIC DNA]</scope>
    <source>
        <strain evidence="3 4">MFER-1</strain>
    </source>
</reference>
<feature type="domain" description="CBM-cenC" evidence="2">
    <location>
        <begin position="424"/>
        <end position="535"/>
    </location>
</feature>
<keyword evidence="1" id="KW-0378">Hydrolase</keyword>
<dbReference type="InterPro" id="IPR008979">
    <property type="entry name" value="Galactose-bd-like_sf"/>
</dbReference>
<gene>
    <name evidence="3" type="ORF">HH215_25975</name>
</gene>
<dbReference type="SUPFAM" id="SSF51126">
    <property type="entry name" value="Pectin lyase-like"/>
    <property type="match status" value="1"/>
</dbReference>
<dbReference type="InterPro" id="IPR011050">
    <property type="entry name" value="Pectin_lyase_fold/virulence"/>
</dbReference>